<dbReference type="Gene3D" id="3.30.559.10">
    <property type="entry name" value="Chloramphenicol acetyltransferase-like domain"/>
    <property type="match status" value="2"/>
</dbReference>
<keyword evidence="2" id="KW-0012">Acyltransferase</keyword>
<dbReference type="Pfam" id="PF02458">
    <property type="entry name" value="Transferase"/>
    <property type="match status" value="1"/>
</dbReference>
<dbReference type="EC" id="2.3.1.-" evidence="2"/>
<dbReference type="InParanoid" id="D8T9F9"/>
<dbReference type="Gramene" id="EFJ06702">
    <property type="protein sequence ID" value="EFJ06702"/>
    <property type="gene ID" value="SELMODRAFT_450207"/>
</dbReference>
<dbReference type="AlphaFoldDB" id="D8T9F9"/>
<evidence type="ECO:0000313" key="3">
    <source>
        <dbReference type="Proteomes" id="UP000001514"/>
    </source>
</evidence>
<dbReference type="InterPro" id="IPR050317">
    <property type="entry name" value="Plant_Fungal_Acyltransferase"/>
</dbReference>
<dbReference type="EMBL" id="GL377695">
    <property type="protein sequence ID" value="EFJ06702.1"/>
    <property type="molecule type" value="Genomic_DNA"/>
</dbReference>
<dbReference type="GO" id="GO:0016747">
    <property type="term" value="F:acyltransferase activity, transferring groups other than amino-acyl groups"/>
    <property type="evidence" value="ECO:0000318"/>
    <property type="project" value="GO_Central"/>
</dbReference>
<dbReference type="PANTHER" id="PTHR31642:SF231">
    <property type="entry name" value="BAHD FAMILY ACYLTRANSFERASE, CLADE V"/>
    <property type="match status" value="1"/>
</dbReference>
<evidence type="ECO:0000256" key="1">
    <source>
        <dbReference type="ARBA" id="ARBA00009861"/>
    </source>
</evidence>
<dbReference type="OrthoDB" id="671439at2759"/>
<dbReference type="GeneID" id="9651394"/>
<organism evidence="3">
    <name type="scientific">Selaginella moellendorffii</name>
    <name type="common">Spikemoss</name>
    <dbReference type="NCBI Taxonomy" id="88036"/>
    <lineage>
        <taxon>Eukaryota</taxon>
        <taxon>Viridiplantae</taxon>
        <taxon>Streptophyta</taxon>
        <taxon>Embryophyta</taxon>
        <taxon>Tracheophyta</taxon>
        <taxon>Lycopodiopsida</taxon>
        <taxon>Selaginellales</taxon>
        <taxon>Selaginellaceae</taxon>
        <taxon>Selaginella</taxon>
    </lineage>
</organism>
<dbReference type="STRING" id="88036.D8T9F9"/>
<reference evidence="2 3" key="1">
    <citation type="journal article" date="2011" name="Science">
        <title>The Selaginella genome identifies genetic changes associated with the evolution of vascular plants.</title>
        <authorList>
            <person name="Banks J.A."/>
            <person name="Nishiyama T."/>
            <person name="Hasebe M."/>
            <person name="Bowman J.L."/>
            <person name="Gribskov M."/>
            <person name="dePamphilis C."/>
            <person name="Albert V.A."/>
            <person name="Aono N."/>
            <person name="Aoyama T."/>
            <person name="Ambrose B.A."/>
            <person name="Ashton N.W."/>
            <person name="Axtell M.J."/>
            <person name="Barker E."/>
            <person name="Barker M.S."/>
            <person name="Bennetzen J.L."/>
            <person name="Bonawitz N.D."/>
            <person name="Chapple C."/>
            <person name="Cheng C."/>
            <person name="Correa L.G."/>
            <person name="Dacre M."/>
            <person name="DeBarry J."/>
            <person name="Dreyer I."/>
            <person name="Elias M."/>
            <person name="Engstrom E.M."/>
            <person name="Estelle M."/>
            <person name="Feng L."/>
            <person name="Finet C."/>
            <person name="Floyd S.K."/>
            <person name="Frommer W.B."/>
            <person name="Fujita T."/>
            <person name="Gramzow L."/>
            <person name="Gutensohn M."/>
            <person name="Harholt J."/>
            <person name="Hattori M."/>
            <person name="Heyl A."/>
            <person name="Hirai T."/>
            <person name="Hiwatashi Y."/>
            <person name="Ishikawa M."/>
            <person name="Iwata M."/>
            <person name="Karol K.G."/>
            <person name="Koehler B."/>
            <person name="Kolukisaoglu U."/>
            <person name="Kubo M."/>
            <person name="Kurata T."/>
            <person name="Lalonde S."/>
            <person name="Li K."/>
            <person name="Li Y."/>
            <person name="Litt A."/>
            <person name="Lyons E."/>
            <person name="Manning G."/>
            <person name="Maruyama T."/>
            <person name="Michael T.P."/>
            <person name="Mikami K."/>
            <person name="Miyazaki S."/>
            <person name="Morinaga S."/>
            <person name="Murata T."/>
            <person name="Mueller-Roeber B."/>
            <person name="Nelson D.R."/>
            <person name="Obara M."/>
            <person name="Oguri Y."/>
            <person name="Olmstead R.G."/>
            <person name="Onodera N."/>
            <person name="Petersen B.L."/>
            <person name="Pils B."/>
            <person name="Prigge M."/>
            <person name="Rensing S.A."/>
            <person name="Riano-Pachon D.M."/>
            <person name="Roberts A.W."/>
            <person name="Sato Y."/>
            <person name="Scheller H.V."/>
            <person name="Schulz B."/>
            <person name="Schulz C."/>
            <person name="Shakirov E.V."/>
            <person name="Shibagaki N."/>
            <person name="Shinohara N."/>
            <person name="Shippen D.E."/>
            <person name="Soerensen I."/>
            <person name="Sotooka R."/>
            <person name="Sugimoto N."/>
            <person name="Sugita M."/>
            <person name="Sumikawa N."/>
            <person name="Tanurdzic M."/>
            <person name="Theissen G."/>
            <person name="Ulvskov P."/>
            <person name="Wakazuki S."/>
            <person name="Weng J.K."/>
            <person name="Willats W.W."/>
            <person name="Wipf D."/>
            <person name="Wolf P.G."/>
            <person name="Yang L."/>
            <person name="Zimmer A.D."/>
            <person name="Zhu Q."/>
            <person name="Mitros T."/>
            <person name="Hellsten U."/>
            <person name="Loque D."/>
            <person name="Otillar R."/>
            <person name="Salamov A."/>
            <person name="Schmutz J."/>
            <person name="Shapiro H."/>
            <person name="Lindquist E."/>
            <person name="Lucas S."/>
            <person name="Rokhsar D."/>
            <person name="Grigoriev I.V."/>
        </authorList>
    </citation>
    <scope>NUCLEOTIDE SEQUENCE [LARGE SCALE GENOMIC DNA]</scope>
</reference>
<name>D8T9F9_SELML</name>
<dbReference type="PANTHER" id="PTHR31642">
    <property type="entry name" value="TRICHOTHECENE 3-O-ACETYLTRANSFERASE"/>
    <property type="match status" value="1"/>
</dbReference>
<evidence type="ECO:0000313" key="2">
    <source>
        <dbReference type="EMBL" id="EFJ06702.1"/>
    </source>
</evidence>
<keyword evidence="3" id="KW-1185">Reference proteome</keyword>
<keyword evidence="2" id="KW-0808">Transferase</keyword>
<sequence>MALQATAALQKSEINVEELCLVAPAQATDDQPLYLSNYDQQVLFNLESVYFYPPSPHRSAENVVDVLRAALSKVLVPYHFMAGRLRMNAREKRVEVDCNRAGALFVAATTNVTLADLQDGPTLVGLLKDFILHSPASHQVSDAPLLTLQVTKFKCGGFVVGISRNHALVGGASGDDFLANLTAAARGQEFPVKPVADRRLLKARDLPNPSYEHFEYMKVDQVPQDSYFTTPNSLSQLKLNGNFGAHFGLWKTFNFPTEVLNSLKAQALADGLLSRCTTFEALATKVWQARTQALSMDADQTSNLVFVVDSRKVLTPSLPVGFTGNTLSLACARMPPRDLAEKPFSACVKEVQVAKARVTDDYVRSAIDWLELNHAVPAVNSGIYLSSWANFSFHKVDFGWGPPSHTLFIPGERGNNCVIFLPSKQGLDVCLALEPHQASAFQNCTGSILKWPPPPPRSRAESYATQQRAGTGNQARYYSTSSNIIGALRKNLKRWRI</sequence>
<dbReference type="OMA" id="GIQICIA"/>
<accession>D8T9F9</accession>
<dbReference type="KEGG" id="smo:SELMODRAFT_450207"/>
<dbReference type="Proteomes" id="UP000001514">
    <property type="component" value="Unassembled WGS sequence"/>
</dbReference>
<dbReference type="HOGENOM" id="CLU_014546_2_0_1"/>
<gene>
    <name evidence="2" type="primary">BAHDe9-2</name>
    <name evidence="2" type="ORF">SELMODRAFT_450207</name>
</gene>
<proteinExistence type="inferred from homology"/>
<dbReference type="eggNOG" id="ENOG502S6YQ">
    <property type="taxonomic scope" value="Eukaryota"/>
</dbReference>
<dbReference type="InterPro" id="IPR023213">
    <property type="entry name" value="CAT-like_dom_sf"/>
</dbReference>
<protein>
    <submittedName>
        <fullName evidence="2">BAHD family acyltransferase, clade V</fullName>
        <ecNumber evidence="2">2.3.1.-</ecNumber>
    </submittedName>
</protein>
<comment type="similarity">
    <text evidence="1">Belongs to the plant acyltransferase family.</text>
</comment>